<feature type="domain" description="U-box" evidence="2">
    <location>
        <begin position="98"/>
        <end position="379"/>
    </location>
</feature>
<evidence type="ECO:0000313" key="4">
    <source>
        <dbReference type="Proteomes" id="UP001055439"/>
    </source>
</evidence>
<dbReference type="SMART" id="SM00185">
    <property type="entry name" value="ARM"/>
    <property type="match status" value="5"/>
</dbReference>
<dbReference type="SUPFAM" id="SSF48371">
    <property type="entry name" value="ARM repeat"/>
    <property type="match status" value="1"/>
</dbReference>
<feature type="repeat" description="ARM" evidence="1">
    <location>
        <begin position="142"/>
        <end position="184"/>
    </location>
</feature>
<dbReference type="Gene3D" id="1.25.10.10">
    <property type="entry name" value="Leucine-rich Repeat Variant"/>
    <property type="match status" value="2"/>
</dbReference>
<evidence type="ECO:0000256" key="1">
    <source>
        <dbReference type="PROSITE-ProRule" id="PRU00259"/>
    </source>
</evidence>
<evidence type="ECO:0000313" key="3">
    <source>
        <dbReference type="EMBL" id="URE46976.1"/>
    </source>
</evidence>
<reference evidence="3" key="1">
    <citation type="submission" date="2022-05" db="EMBL/GenBank/DDBJ databases">
        <title>The Musa troglodytarum L. genome provides insights into the mechanism of non-climacteric behaviour and enrichment of carotenoids.</title>
        <authorList>
            <person name="Wang J."/>
        </authorList>
    </citation>
    <scope>NUCLEOTIDE SEQUENCE</scope>
    <source>
        <tissue evidence="3">Leaf</tissue>
    </source>
</reference>
<dbReference type="EMBL" id="CP097511">
    <property type="protein sequence ID" value="URE46976.1"/>
    <property type="molecule type" value="Genomic_DNA"/>
</dbReference>
<dbReference type="InterPro" id="IPR000225">
    <property type="entry name" value="Armadillo"/>
</dbReference>
<organism evidence="3 4">
    <name type="scientific">Musa troglodytarum</name>
    <name type="common">fe'i banana</name>
    <dbReference type="NCBI Taxonomy" id="320322"/>
    <lineage>
        <taxon>Eukaryota</taxon>
        <taxon>Viridiplantae</taxon>
        <taxon>Streptophyta</taxon>
        <taxon>Embryophyta</taxon>
        <taxon>Tracheophyta</taxon>
        <taxon>Spermatophyta</taxon>
        <taxon>Magnoliopsida</taxon>
        <taxon>Liliopsida</taxon>
        <taxon>Zingiberales</taxon>
        <taxon>Musaceae</taxon>
        <taxon>Musa</taxon>
    </lineage>
</organism>
<dbReference type="InterPro" id="IPR011989">
    <property type="entry name" value="ARM-like"/>
</dbReference>
<dbReference type="PANTHER" id="PTHR46700">
    <property type="entry name" value="ARM REPEAT SUPERFAMILY PROTEIN"/>
    <property type="match status" value="1"/>
</dbReference>
<dbReference type="PANTHER" id="PTHR46700:SF1">
    <property type="entry name" value="ARM REPEAT SUPERFAMILY PROTEIN"/>
    <property type="match status" value="1"/>
</dbReference>
<sequence>MAKCMLPDAAAGFRLWPTFSPAALCRRILEAIACGASRHRGRRKACSGVDVTEPVPCRPRPGRAERLMELLQEEPSDSGSDEADDAEARRKVEAFEEIQRVVSRLQLDDHNAGGDRQEEAAMEVRRLAKDDPEARETLAMLGAIPPLVGMLDSKDPDLHVAALYALLNLGIGNELNKAAIVKAGGVHKMLHLIESGSNPSISEAIVANFLGLGALDSNKPIIGASGAIPFLLSAFRSPETSSTARQDALRALFNLSIASVNLPLLVEAGLVPSLLAAIGDMAVSERSLAVISNVVATGEGRRAVSRSADAFAILIDVLGWCDAAACQEKATYVLMVMAHKGHGDRAAMVEAGAVSALLELTLLGTPLAQKRASRLLEILTVEKGKRVSEAGGSSGVSAVSAPLCGAAAETAPAEEGMSEERRAVWELVQQSLQNNMRRIARRANLAQDFAPWERLRALTATSTSKSLPF</sequence>
<keyword evidence="4" id="KW-1185">Reference proteome</keyword>
<dbReference type="AlphaFoldDB" id="A0A9E7I7X6"/>
<dbReference type="OrthoDB" id="7537227at2759"/>
<accession>A0A9E7I7X6</accession>
<dbReference type="InterPro" id="IPR016024">
    <property type="entry name" value="ARM-type_fold"/>
</dbReference>
<dbReference type="InterPro" id="IPR058678">
    <property type="entry name" value="ARM_PUB"/>
</dbReference>
<name>A0A9E7I7X6_9LILI</name>
<gene>
    <name evidence="3" type="ORF">MUK42_13776</name>
</gene>
<protein>
    <submittedName>
        <fullName evidence="3">Spotted leaf 11</fullName>
    </submittedName>
</protein>
<dbReference type="Pfam" id="PF25598">
    <property type="entry name" value="ARM_PUB"/>
    <property type="match status" value="1"/>
</dbReference>
<proteinExistence type="predicted"/>
<dbReference type="Proteomes" id="UP001055439">
    <property type="component" value="Chromosome 9"/>
</dbReference>
<dbReference type="PROSITE" id="PS50176">
    <property type="entry name" value="ARM_REPEAT"/>
    <property type="match status" value="1"/>
</dbReference>
<evidence type="ECO:0000259" key="2">
    <source>
        <dbReference type="Pfam" id="PF25598"/>
    </source>
</evidence>